<dbReference type="SUPFAM" id="SSF56112">
    <property type="entry name" value="Protein kinase-like (PK-like)"/>
    <property type="match status" value="1"/>
</dbReference>
<dbReference type="InterPro" id="IPR001245">
    <property type="entry name" value="Ser-Thr/Tyr_kinase_cat_dom"/>
</dbReference>
<evidence type="ECO:0000259" key="1">
    <source>
        <dbReference type="PROSITE" id="PS50011"/>
    </source>
</evidence>
<dbReference type="AlphaFoldDB" id="A0AAX6HM75"/>
<name>A0AAX6HM75_IRIPA</name>
<keyword evidence="3" id="KW-1185">Reference proteome</keyword>
<dbReference type="InterPro" id="IPR011009">
    <property type="entry name" value="Kinase-like_dom_sf"/>
</dbReference>
<dbReference type="PANTHER" id="PTHR48010">
    <property type="entry name" value="OS05G0588300 PROTEIN"/>
    <property type="match status" value="1"/>
</dbReference>
<comment type="caution">
    <text evidence="2">The sequence shown here is derived from an EMBL/GenBank/DDBJ whole genome shotgun (WGS) entry which is preliminary data.</text>
</comment>
<keyword evidence="2" id="KW-0675">Receptor</keyword>
<keyword evidence="2" id="KW-0418">Kinase</keyword>
<dbReference type="InterPro" id="IPR050994">
    <property type="entry name" value="At_inactive_RLKs"/>
</dbReference>
<organism evidence="2 3">
    <name type="scientific">Iris pallida</name>
    <name type="common">Sweet iris</name>
    <dbReference type="NCBI Taxonomy" id="29817"/>
    <lineage>
        <taxon>Eukaryota</taxon>
        <taxon>Viridiplantae</taxon>
        <taxon>Streptophyta</taxon>
        <taxon>Embryophyta</taxon>
        <taxon>Tracheophyta</taxon>
        <taxon>Spermatophyta</taxon>
        <taxon>Magnoliopsida</taxon>
        <taxon>Liliopsida</taxon>
        <taxon>Asparagales</taxon>
        <taxon>Iridaceae</taxon>
        <taxon>Iridoideae</taxon>
        <taxon>Irideae</taxon>
        <taxon>Iris</taxon>
    </lineage>
</organism>
<proteinExistence type="predicted"/>
<dbReference type="Gene3D" id="1.10.510.10">
    <property type="entry name" value="Transferase(Phosphotransferase) domain 1"/>
    <property type="match status" value="1"/>
</dbReference>
<sequence length="243" mass="27204">MEIIGRIGQHPNVLPLRAYYYSKDEKLLVFEYVPAGNFSTLLHGSRGAGKTPLDWESRIRISLGAARGLAHIHAEGGGKFAHGNIKSNNVLLTQDLDACISDYGLASMMNSSATPSRVVVGYRAPETIETRKFTQKSDVYSFGVLLLELLTGKAPIQSPGRDDVVDLPRWVQSVVREEWTAEVFDVDLMRFQNIEEEMVQMLQIAMACVAKSPDQRPKMEEVSRMIEEIRLSDSENRTSEEKS</sequence>
<dbReference type="GO" id="GO:0005524">
    <property type="term" value="F:ATP binding"/>
    <property type="evidence" value="ECO:0007669"/>
    <property type="project" value="InterPro"/>
</dbReference>
<gene>
    <name evidence="2" type="ORF">M6B38_305145</name>
</gene>
<dbReference type="EMBL" id="JANAVB010008398">
    <property type="protein sequence ID" value="KAJ6841751.1"/>
    <property type="molecule type" value="Genomic_DNA"/>
</dbReference>
<dbReference type="PIRSF" id="PIRSF000654">
    <property type="entry name" value="Integrin-linked_kinase"/>
    <property type="match status" value="1"/>
</dbReference>
<evidence type="ECO:0000313" key="2">
    <source>
        <dbReference type="EMBL" id="KAJ6841751.1"/>
    </source>
</evidence>
<dbReference type="PANTHER" id="PTHR48010:SF59">
    <property type="entry name" value="PROTEIN KINASE DOMAIN-CONTAINING PROTEIN"/>
    <property type="match status" value="1"/>
</dbReference>
<dbReference type="Pfam" id="PF07714">
    <property type="entry name" value="PK_Tyr_Ser-Thr"/>
    <property type="match status" value="1"/>
</dbReference>
<keyword evidence="2" id="KW-0808">Transferase</keyword>
<dbReference type="FunFam" id="1.10.510.10:FF:000095">
    <property type="entry name" value="protein STRUBBELIG-RECEPTOR FAMILY 8"/>
    <property type="match status" value="1"/>
</dbReference>
<reference evidence="2" key="1">
    <citation type="journal article" date="2023" name="GigaByte">
        <title>Genome assembly of the bearded iris, Iris pallida Lam.</title>
        <authorList>
            <person name="Bruccoleri R.E."/>
            <person name="Oakeley E.J."/>
            <person name="Faust A.M.E."/>
            <person name="Altorfer M."/>
            <person name="Dessus-Babus S."/>
            <person name="Burckhardt D."/>
            <person name="Oertli M."/>
            <person name="Naumann U."/>
            <person name="Petersen F."/>
            <person name="Wong J."/>
        </authorList>
    </citation>
    <scope>NUCLEOTIDE SEQUENCE</scope>
    <source>
        <strain evidence="2">GSM-AAB239-AS_SAM_17_03QT</strain>
    </source>
</reference>
<dbReference type="PROSITE" id="PS50011">
    <property type="entry name" value="PROTEIN_KINASE_DOM"/>
    <property type="match status" value="1"/>
</dbReference>
<feature type="domain" description="Protein kinase" evidence="1">
    <location>
        <begin position="1"/>
        <end position="231"/>
    </location>
</feature>
<dbReference type="InterPro" id="IPR000719">
    <property type="entry name" value="Prot_kinase_dom"/>
</dbReference>
<reference evidence="2" key="2">
    <citation type="submission" date="2023-04" db="EMBL/GenBank/DDBJ databases">
        <authorList>
            <person name="Bruccoleri R.E."/>
            <person name="Oakeley E.J."/>
            <person name="Faust A.-M."/>
            <person name="Dessus-Babus S."/>
            <person name="Altorfer M."/>
            <person name="Burckhardt D."/>
            <person name="Oertli M."/>
            <person name="Naumann U."/>
            <person name="Petersen F."/>
            <person name="Wong J."/>
        </authorList>
    </citation>
    <scope>NUCLEOTIDE SEQUENCE</scope>
    <source>
        <strain evidence="2">GSM-AAB239-AS_SAM_17_03QT</strain>
        <tissue evidence="2">Leaf</tissue>
    </source>
</reference>
<dbReference type="GO" id="GO:0004672">
    <property type="term" value="F:protein kinase activity"/>
    <property type="evidence" value="ECO:0007669"/>
    <property type="project" value="InterPro"/>
</dbReference>
<dbReference type="Proteomes" id="UP001140949">
    <property type="component" value="Unassembled WGS sequence"/>
</dbReference>
<accession>A0AAX6HM75</accession>
<protein>
    <submittedName>
        <fullName evidence="2">Inactive receptor kinase</fullName>
    </submittedName>
</protein>
<evidence type="ECO:0000313" key="3">
    <source>
        <dbReference type="Proteomes" id="UP001140949"/>
    </source>
</evidence>